<dbReference type="GO" id="GO:0048513">
    <property type="term" value="P:animal organ development"/>
    <property type="evidence" value="ECO:0007669"/>
    <property type="project" value="UniProtKB-ARBA"/>
</dbReference>
<dbReference type="PANTHER" id="PTHR45659:SF4">
    <property type="entry name" value="HOMEOBOX PROTEIN ABDOMINAL-A"/>
    <property type="match status" value="1"/>
</dbReference>
<comment type="subcellular location">
    <subcellularLocation>
        <location evidence="1 7 8">Nucleus</location>
    </subcellularLocation>
</comment>
<dbReference type="SUPFAM" id="SSF46689">
    <property type="entry name" value="Homeodomain-like"/>
    <property type="match status" value="1"/>
</dbReference>
<evidence type="ECO:0000256" key="2">
    <source>
        <dbReference type="ARBA" id="ARBA00009107"/>
    </source>
</evidence>
<evidence type="ECO:0000313" key="11">
    <source>
        <dbReference type="Proteomes" id="UP000092460"/>
    </source>
</evidence>
<dbReference type="PRINTS" id="PR00031">
    <property type="entry name" value="HTHREPRESSR"/>
</dbReference>
<dbReference type="Gene3D" id="1.10.10.60">
    <property type="entry name" value="Homeodomain-like"/>
    <property type="match status" value="1"/>
</dbReference>
<dbReference type="InterPro" id="IPR000047">
    <property type="entry name" value="HTH_motif"/>
</dbReference>
<keyword evidence="6 7" id="KW-0539">Nucleus</keyword>
<evidence type="ECO:0000313" key="10">
    <source>
        <dbReference type="EnsemblMetazoa" id="GPPI000273-PA"/>
    </source>
</evidence>
<name>A0A1B0AKQ8_9MUSC</name>
<evidence type="ECO:0000259" key="9">
    <source>
        <dbReference type="PROSITE" id="PS50071"/>
    </source>
</evidence>
<dbReference type="PANTHER" id="PTHR45659">
    <property type="entry name" value="HOMEOBOX PROTEIN HOX"/>
    <property type="match status" value="1"/>
</dbReference>
<dbReference type="EMBL" id="JXJN01026910">
    <property type="status" value="NOT_ANNOTATED_CDS"/>
    <property type="molecule type" value="Genomic_DNA"/>
</dbReference>
<evidence type="ECO:0000256" key="4">
    <source>
        <dbReference type="ARBA" id="ARBA00023125"/>
    </source>
</evidence>
<organism evidence="10 11">
    <name type="scientific">Glossina palpalis gambiensis</name>
    <dbReference type="NCBI Taxonomy" id="67801"/>
    <lineage>
        <taxon>Eukaryota</taxon>
        <taxon>Metazoa</taxon>
        <taxon>Ecdysozoa</taxon>
        <taxon>Arthropoda</taxon>
        <taxon>Hexapoda</taxon>
        <taxon>Insecta</taxon>
        <taxon>Pterygota</taxon>
        <taxon>Neoptera</taxon>
        <taxon>Endopterygota</taxon>
        <taxon>Diptera</taxon>
        <taxon>Brachycera</taxon>
        <taxon>Muscomorpha</taxon>
        <taxon>Hippoboscoidea</taxon>
        <taxon>Glossinidae</taxon>
        <taxon>Glossina</taxon>
    </lineage>
</organism>
<proteinExistence type="inferred from homology"/>
<sequence>MTATNCYNEFPVNSTNYSQNFYDTYHNPYYNNGTFSPSPSSYYHQQQAYNVWNSISNESGQGVQTKYEALPCSSNFVAGACYNYDGYGRQVAMNTQTEVNQTPEISIAKKRKALELEEDSTTTTTKINKEPSSQLRALLTNKKLKYSPDYDADSVNSLGTETKSCLSEPSTLACQEQAFLLANTPATPQNISSPNRSEGDYLDVKTPSYLNVTRNKNHKHDAITTNEIETIVPSPAVVAGINTPPLSPPEKNDSHHVNHKLIQTQCLEKKQQKQQQQTQHGITLQAQTNTNYNWLKCEDRHLTSETKDSKRTRQTYTRYQTLELEKEFHFNRYIPRRRRIDIANALGLSDRQIKIWFQNRRMKCKKDGSLLQAPPEIHQGLLPYSTVPTKIDGPITQASFMPQQQANPHHETFPAYIPPDTQNFPTYQHQPNETFSQQYENAPQAYHQHHHPHYLPPSQHYQSNLQFEQTSPEHQSMIMPAGSNQLYQLPCNQS</sequence>
<dbReference type="GO" id="GO:0000978">
    <property type="term" value="F:RNA polymerase II cis-regulatory region sequence-specific DNA binding"/>
    <property type="evidence" value="ECO:0007669"/>
    <property type="project" value="TreeGrafter"/>
</dbReference>
<dbReference type="Proteomes" id="UP000092460">
    <property type="component" value="Unassembled WGS sequence"/>
</dbReference>
<dbReference type="GO" id="GO:0005634">
    <property type="term" value="C:nucleus"/>
    <property type="evidence" value="ECO:0007669"/>
    <property type="project" value="UniProtKB-SubCell"/>
</dbReference>
<dbReference type="PRINTS" id="PR00024">
    <property type="entry name" value="HOMEOBOX"/>
</dbReference>
<keyword evidence="11" id="KW-1185">Reference proteome</keyword>
<comment type="similarity">
    <text evidence="2">Belongs to the Antp homeobox family.</text>
</comment>
<dbReference type="InterPro" id="IPR050296">
    <property type="entry name" value="Antp_homeobox"/>
</dbReference>
<evidence type="ECO:0000256" key="6">
    <source>
        <dbReference type="ARBA" id="ARBA00023242"/>
    </source>
</evidence>
<keyword evidence="4 7" id="KW-0238">DNA-binding</keyword>
<protein>
    <recommendedName>
        <fullName evidence="9">Homeobox domain-containing protein</fullName>
    </recommendedName>
</protein>
<keyword evidence="3" id="KW-0217">Developmental protein</keyword>
<dbReference type="InterPro" id="IPR001356">
    <property type="entry name" value="HD"/>
</dbReference>
<dbReference type="GO" id="GO:0009952">
    <property type="term" value="P:anterior/posterior pattern specification"/>
    <property type="evidence" value="ECO:0007669"/>
    <property type="project" value="TreeGrafter"/>
</dbReference>
<reference evidence="11" key="1">
    <citation type="submission" date="2015-01" db="EMBL/GenBank/DDBJ databases">
        <authorList>
            <person name="Aksoy S."/>
            <person name="Warren W."/>
            <person name="Wilson R.K."/>
        </authorList>
    </citation>
    <scope>NUCLEOTIDE SEQUENCE [LARGE SCALE GENOMIC DNA]</scope>
    <source>
        <strain evidence="11">IAEA</strain>
    </source>
</reference>
<dbReference type="CDD" id="cd00086">
    <property type="entry name" value="homeodomain"/>
    <property type="match status" value="1"/>
</dbReference>
<dbReference type="GO" id="GO:0000981">
    <property type="term" value="F:DNA-binding transcription factor activity, RNA polymerase II-specific"/>
    <property type="evidence" value="ECO:0007669"/>
    <property type="project" value="InterPro"/>
</dbReference>
<feature type="domain" description="Homeobox" evidence="9">
    <location>
        <begin position="307"/>
        <end position="367"/>
    </location>
</feature>
<dbReference type="EnsemblMetazoa" id="GPPI000273-RA">
    <property type="protein sequence ID" value="GPPI000273-PA"/>
    <property type="gene ID" value="GPPI000273"/>
</dbReference>
<accession>A0A1B0AKQ8</accession>
<dbReference type="InterPro" id="IPR020479">
    <property type="entry name" value="HD_metazoa"/>
</dbReference>
<dbReference type="VEuPathDB" id="VectorBase:GPPI000273"/>
<dbReference type="InterPro" id="IPR009057">
    <property type="entry name" value="Homeodomain-like_sf"/>
</dbReference>
<dbReference type="InterPro" id="IPR017970">
    <property type="entry name" value="Homeobox_CS"/>
</dbReference>
<evidence type="ECO:0000256" key="5">
    <source>
        <dbReference type="ARBA" id="ARBA00023155"/>
    </source>
</evidence>
<dbReference type="AlphaFoldDB" id="A0A1B0AKQ8"/>
<feature type="DNA-binding region" description="Homeobox" evidence="7">
    <location>
        <begin position="309"/>
        <end position="368"/>
    </location>
</feature>
<dbReference type="Pfam" id="PF00046">
    <property type="entry name" value="Homeodomain"/>
    <property type="match status" value="1"/>
</dbReference>
<evidence type="ECO:0000256" key="8">
    <source>
        <dbReference type="RuleBase" id="RU000682"/>
    </source>
</evidence>
<keyword evidence="5 7" id="KW-0371">Homeobox</keyword>
<evidence type="ECO:0000256" key="3">
    <source>
        <dbReference type="ARBA" id="ARBA00022473"/>
    </source>
</evidence>
<evidence type="ECO:0000256" key="1">
    <source>
        <dbReference type="ARBA" id="ARBA00004123"/>
    </source>
</evidence>
<dbReference type="PROSITE" id="PS50071">
    <property type="entry name" value="HOMEOBOX_2"/>
    <property type="match status" value="1"/>
</dbReference>
<dbReference type="STRING" id="67801.A0A1B0AKQ8"/>
<evidence type="ECO:0000256" key="7">
    <source>
        <dbReference type="PROSITE-ProRule" id="PRU00108"/>
    </source>
</evidence>
<reference evidence="10" key="2">
    <citation type="submission" date="2020-05" db="UniProtKB">
        <authorList>
            <consortium name="EnsemblMetazoa"/>
        </authorList>
    </citation>
    <scope>IDENTIFICATION</scope>
    <source>
        <strain evidence="10">IAEA</strain>
    </source>
</reference>
<dbReference type="PROSITE" id="PS00027">
    <property type="entry name" value="HOMEOBOX_1"/>
    <property type="match status" value="1"/>
</dbReference>
<dbReference type="SMART" id="SM00389">
    <property type="entry name" value="HOX"/>
    <property type="match status" value="1"/>
</dbReference>